<keyword evidence="2" id="KW-1185">Reference proteome</keyword>
<dbReference type="EMBL" id="MLAK01000561">
    <property type="protein sequence ID" value="OHT12513.1"/>
    <property type="molecule type" value="Genomic_DNA"/>
</dbReference>
<dbReference type="RefSeq" id="XP_068365649.1">
    <property type="nucleotide sequence ID" value="XM_068499649.1"/>
</dbReference>
<dbReference type="VEuPathDB" id="TrichDB:TRFO_17545"/>
<protein>
    <submittedName>
        <fullName evidence="1">Uncharacterized protein</fullName>
    </submittedName>
</protein>
<reference evidence="1" key="1">
    <citation type="submission" date="2016-10" db="EMBL/GenBank/DDBJ databases">
        <authorList>
            <person name="Benchimol M."/>
            <person name="Almeida L.G."/>
            <person name="Vasconcelos A.T."/>
            <person name="Perreira-Neves A."/>
            <person name="Rosa I.A."/>
            <person name="Tasca T."/>
            <person name="Bogo M.R."/>
            <person name="de Souza W."/>
        </authorList>
    </citation>
    <scope>NUCLEOTIDE SEQUENCE [LARGE SCALE GENOMIC DNA]</scope>
    <source>
        <strain evidence="1">K</strain>
    </source>
</reference>
<accession>A0A1J4KMI2</accession>
<comment type="caution">
    <text evidence="1">The sequence shown here is derived from an EMBL/GenBank/DDBJ whole genome shotgun (WGS) entry which is preliminary data.</text>
</comment>
<dbReference type="Proteomes" id="UP000179807">
    <property type="component" value="Unassembled WGS sequence"/>
</dbReference>
<gene>
    <name evidence="1" type="ORF">TRFO_17545</name>
</gene>
<evidence type="ECO:0000313" key="1">
    <source>
        <dbReference type="EMBL" id="OHT12513.1"/>
    </source>
</evidence>
<dbReference type="AlphaFoldDB" id="A0A1J4KMI2"/>
<proteinExistence type="predicted"/>
<name>A0A1J4KMI2_9EUKA</name>
<sequence length="353" mass="40804">MIKIKAKITTSHNVYKCNCLRVKLSRIDEDKKYLYCSPRFSKIQLLSDYEFEFVLPTYIARGNFFLLFKKIDTFYFLDKKSKQIIIKINALDGYKPGVEKKISPKAIHTSDVDVRLLCEEQSWNLFRPLTKNYTFGYCDIPINIHPLVESGIVILDPSNVEGINSLNEVEIESSESLYDTYNSRIELIKYLTPGNIIIPVFSSKDSKALKFDVHYCIAEGHPWMNTPQFLPENFNPEVQEIGKVTVELPPTSTWVSASAAFVLGRKNSDCKMIEIPSITKPFLVTQEYAHETVKIKEPPYRKIVLNTSLARWAGLKELELKMLQSLDLTVSSDCLRLCELKLHDQDYKWYHKH</sequence>
<evidence type="ECO:0000313" key="2">
    <source>
        <dbReference type="Proteomes" id="UP000179807"/>
    </source>
</evidence>
<dbReference type="GeneID" id="94834353"/>
<organism evidence="1 2">
    <name type="scientific">Tritrichomonas foetus</name>
    <dbReference type="NCBI Taxonomy" id="1144522"/>
    <lineage>
        <taxon>Eukaryota</taxon>
        <taxon>Metamonada</taxon>
        <taxon>Parabasalia</taxon>
        <taxon>Tritrichomonadida</taxon>
        <taxon>Tritrichomonadidae</taxon>
        <taxon>Tritrichomonas</taxon>
    </lineage>
</organism>